<comment type="caution">
    <text evidence="5">The sequence shown here is derived from an EMBL/GenBank/DDBJ whole genome shotgun (WGS) entry which is preliminary data.</text>
</comment>
<feature type="domain" description="Purine catabolism PurC-like" evidence="2">
    <location>
        <begin position="7"/>
        <end position="122"/>
    </location>
</feature>
<evidence type="ECO:0000313" key="5">
    <source>
        <dbReference type="EMBL" id="RMB79671.1"/>
    </source>
</evidence>
<sequence>MATTLRDLLDDPALGLSLLVDGDLDRPIRWVHVSELADASPYLDGNELILTTGIWRQRGTEALDFVRALETKSVAGLGYGLLNPCDSVPHGLIRACRDEGVPLVLVPTETPFIAISQRFVERLHNKREGDLRASLAFMSDLIASADSPDPATGLKAVARILHRETGHGAWITDGSGRLLAHTGRMPDRDYLQTVAQNMRIHPNSNGSVRALRNGSRITALIGLAMDNTGILAQARLEASVPVVGLVLARERTIRETERRLAGELVSLILARQEQAAAARMTSYGLNPHKPNVAIVAAVADAETALGDAERWLDAEGLNGVVTLRASQLHLIIEDSATTSHADAYASTLVRAVTATAAGVGTLAPDIRSLRKSLVQARQACELGVRRGGGTVVSQQLAGRHSLLLALQDQDVLDSFRDALLAPLEDYDAKHSGDLVPTLRAFLTSGGKWQQTADHLNVHVNTLRHRLARVEEVTGRRLDDTSDRVDLWLALETLRSET</sequence>
<dbReference type="EMBL" id="PENI01000057">
    <property type="protein sequence ID" value="RMB79671.1"/>
    <property type="molecule type" value="Genomic_DNA"/>
</dbReference>
<feature type="domain" description="PucR C-terminal helix-turn-helix" evidence="3">
    <location>
        <begin position="434"/>
        <end position="491"/>
    </location>
</feature>
<comment type="similarity">
    <text evidence="1">Belongs to the CdaR family.</text>
</comment>
<dbReference type="Pfam" id="PF07905">
    <property type="entry name" value="PucR"/>
    <property type="match status" value="1"/>
</dbReference>
<evidence type="ECO:0000256" key="1">
    <source>
        <dbReference type="ARBA" id="ARBA00006754"/>
    </source>
</evidence>
<dbReference type="OrthoDB" id="8450798at2"/>
<dbReference type="InterPro" id="IPR025736">
    <property type="entry name" value="PucR_C-HTH_dom"/>
</dbReference>
<keyword evidence="6" id="KW-1185">Reference proteome</keyword>
<dbReference type="InterPro" id="IPR051448">
    <property type="entry name" value="CdaR-like_regulators"/>
</dbReference>
<dbReference type="Gene3D" id="1.10.10.2840">
    <property type="entry name" value="PucR C-terminal helix-turn-helix domain"/>
    <property type="match status" value="1"/>
</dbReference>
<dbReference type="RefSeq" id="WP_121895561.1">
    <property type="nucleotide sequence ID" value="NZ_PENI01000057.1"/>
</dbReference>
<evidence type="ECO:0000259" key="2">
    <source>
        <dbReference type="Pfam" id="PF07905"/>
    </source>
</evidence>
<dbReference type="Proteomes" id="UP000270471">
    <property type="component" value="Unassembled WGS sequence"/>
</dbReference>
<dbReference type="Pfam" id="PF17853">
    <property type="entry name" value="GGDEF_2"/>
    <property type="match status" value="1"/>
</dbReference>
<dbReference type="InterPro" id="IPR041522">
    <property type="entry name" value="CdaR_GGDEF"/>
</dbReference>
<accession>A0A3M0HQG5</accession>
<evidence type="ECO:0008006" key="7">
    <source>
        <dbReference type="Google" id="ProtNLM"/>
    </source>
</evidence>
<evidence type="ECO:0000259" key="4">
    <source>
        <dbReference type="Pfam" id="PF17853"/>
    </source>
</evidence>
<protein>
    <recommendedName>
        <fullName evidence="7">PucR family transcriptional regulator</fullName>
    </recommendedName>
</protein>
<gene>
    <name evidence="5" type="ORF">CTZ28_44475</name>
</gene>
<proteinExistence type="inferred from homology"/>
<dbReference type="PANTHER" id="PTHR33744">
    <property type="entry name" value="CARBOHYDRATE DIACID REGULATOR"/>
    <property type="match status" value="1"/>
</dbReference>
<organism evidence="5 6">
    <name type="scientific">Streptomyces shenzhenensis</name>
    <dbReference type="NCBI Taxonomy" id="943815"/>
    <lineage>
        <taxon>Bacteria</taxon>
        <taxon>Bacillati</taxon>
        <taxon>Actinomycetota</taxon>
        <taxon>Actinomycetes</taxon>
        <taxon>Kitasatosporales</taxon>
        <taxon>Streptomycetaceae</taxon>
        <taxon>Streptomyces</taxon>
    </lineage>
</organism>
<evidence type="ECO:0000259" key="3">
    <source>
        <dbReference type="Pfam" id="PF13556"/>
    </source>
</evidence>
<dbReference type="PANTHER" id="PTHR33744:SF1">
    <property type="entry name" value="DNA-BINDING TRANSCRIPTIONAL ACTIVATOR ADER"/>
    <property type="match status" value="1"/>
</dbReference>
<feature type="domain" description="CdaR GGDEF-like" evidence="4">
    <location>
        <begin position="273"/>
        <end position="381"/>
    </location>
</feature>
<reference evidence="5 6" key="1">
    <citation type="submission" date="2017-11" db="EMBL/GenBank/DDBJ databases">
        <title>Draft genome of actinobacteria isolated from guarana (Paullinia cupana (Mart.) Ducke.</title>
        <authorList>
            <person name="Siqueira K.A."/>
            <person name="Liotti R.G."/>
            <person name="Mendes T.A.O."/>
            <person name="Soares M.A."/>
        </authorList>
    </citation>
    <scope>NUCLEOTIDE SEQUENCE [LARGE SCALE GENOMIC DNA]</scope>
    <source>
        <strain evidence="5 6">193</strain>
    </source>
</reference>
<dbReference type="InterPro" id="IPR012914">
    <property type="entry name" value="PucR_dom"/>
</dbReference>
<evidence type="ECO:0000313" key="6">
    <source>
        <dbReference type="Proteomes" id="UP000270471"/>
    </source>
</evidence>
<dbReference type="InterPro" id="IPR042070">
    <property type="entry name" value="PucR_C-HTH_sf"/>
</dbReference>
<dbReference type="Pfam" id="PF13556">
    <property type="entry name" value="HTH_30"/>
    <property type="match status" value="1"/>
</dbReference>
<dbReference type="AlphaFoldDB" id="A0A3M0HQG5"/>
<name>A0A3M0HQG5_9ACTN</name>